<evidence type="ECO:0000313" key="2">
    <source>
        <dbReference type="Proteomes" id="UP001229421"/>
    </source>
</evidence>
<keyword evidence="2" id="KW-1185">Reference proteome</keyword>
<dbReference type="EMBL" id="JAUHHV010000008">
    <property type="protein sequence ID" value="KAK1414171.1"/>
    <property type="molecule type" value="Genomic_DNA"/>
</dbReference>
<protein>
    <submittedName>
        <fullName evidence="1">Uncharacterized protein</fullName>
    </submittedName>
</protein>
<sequence>MGFEKKEREFQPINGLMEHRSKQNQTCRNMWKSKGRTGYLRFQNLDQGKTNHYLNNGYLNLFNIYKHHCRLADQKLCLLCCGFCKSQVVYCCVEIVCFCEFRVLVLKAYSFNHPVVVLKSSVVGLRPGIFIQF</sequence>
<proteinExistence type="predicted"/>
<reference evidence="1" key="1">
    <citation type="journal article" date="2023" name="bioRxiv">
        <title>Improved chromosome-level genome assembly for marigold (Tagetes erecta).</title>
        <authorList>
            <person name="Jiang F."/>
            <person name="Yuan L."/>
            <person name="Wang S."/>
            <person name="Wang H."/>
            <person name="Xu D."/>
            <person name="Wang A."/>
            <person name="Fan W."/>
        </authorList>
    </citation>
    <scope>NUCLEOTIDE SEQUENCE</scope>
    <source>
        <strain evidence="1">WSJ</strain>
        <tissue evidence="1">Leaf</tissue>
    </source>
</reference>
<comment type="caution">
    <text evidence="1">The sequence shown here is derived from an EMBL/GenBank/DDBJ whole genome shotgun (WGS) entry which is preliminary data.</text>
</comment>
<organism evidence="1 2">
    <name type="scientific">Tagetes erecta</name>
    <name type="common">African marigold</name>
    <dbReference type="NCBI Taxonomy" id="13708"/>
    <lineage>
        <taxon>Eukaryota</taxon>
        <taxon>Viridiplantae</taxon>
        <taxon>Streptophyta</taxon>
        <taxon>Embryophyta</taxon>
        <taxon>Tracheophyta</taxon>
        <taxon>Spermatophyta</taxon>
        <taxon>Magnoliopsida</taxon>
        <taxon>eudicotyledons</taxon>
        <taxon>Gunneridae</taxon>
        <taxon>Pentapetalae</taxon>
        <taxon>asterids</taxon>
        <taxon>campanulids</taxon>
        <taxon>Asterales</taxon>
        <taxon>Asteraceae</taxon>
        <taxon>Asteroideae</taxon>
        <taxon>Heliantheae alliance</taxon>
        <taxon>Tageteae</taxon>
        <taxon>Tagetes</taxon>
    </lineage>
</organism>
<name>A0AAD8K379_TARER</name>
<dbReference type="AlphaFoldDB" id="A0AAD8K379"/>
<accession>A0AAD8K379</accession>
<dbReference type="Proteomes" id="UP001229421">
    <property type="component" value="Unassembled WGS sequence"/>
</dbReference>
<evidence type="ECO:0000313" key="1">
    <source>
        <dbReference type="EMBL" id="KAK1414171.1"/>
    </source>
</evidence>
<gene>
    <name evidence="1" type="ORF">QVD17_29912</name>
</gene>